<gene>
    <name evidence="1" type="ORF">CKAH01_05883</name>
</gene>
<dbReference type="EMBL" id="VYYT01000211">
    <property type="protein sequence ID" value="KAK2756362.1"/>
    <property type="molecule type" value="Genomic_DNA"/>
</dbReference>
<dbReference type="AlphaFoldDB" id="A0AAD9YDE1"/>
<protein>
    <submittedName>
        <fullName evidence="1">Uncharacterized protein</fullName>
    </submittedName>
</protein>
<organism evidence="1 2">
    <name type="scientific">Colletotrichum kahawae</name>
    <name type="common">Coffee berry disease fungus</name>
    <dbReference type="NCBI Taxonomy" id="34407"/>
    <lineage>
        <taxon>Eukaryota</taxon>
        <taxon>Fungi</taxon>
        <taxon>Dikarya</taxon>
        <taxon>Ascomycota</taxon>
        <taxon>Pezizomycotina</taxon>
        <taxon>Sordariomycetes</taxon>
        <taxon>Hypocreomycetidae</taxon>
        <taxon>Glomerellales</taxon>
        <taxon>Glomerellaceae</taxon>
        <taxon>Colletotrichum</taxon>
        <taxon>Colletotrichum gloeosporioides species complex</taxon>
    </lineage>
</organism>
<name>A0AAD9YDE1_COLKA</name>
<reference evidence="1" key="1">
    <citation type="submission" date="2023-02" db="EMBL/GenBank/DDBJ databases">
        <title>Colletotrichum kahawae CIFC_Que2 genome sequencing and assembly.</title>
        <authorList>
            <person name="Baroncelli R."/>
        </authorList>
    </citation>
    <scope>NUCLEOTIDE SEQUENCE</scope>
    <source>
        <strain evidence="1">CIFC_Que2</strain>
    </source>
</reference>
<keyword evidence="2" id="KW-1185">Reference proteome</keyword>
<evidence type="ECO:0000313" key="2">
    <source>
        <dbReference type="Proteomes" id="UP001281614"/>
    </source>
</evidence>
<accession>A0AAD9YDE1</accession>
<evidence type="ECO:0000313" key="1">
    <source>
        <dbReference type="EMBL" id="KAK2756362.1"/>
    </source>
</evidence>
<comment type="caution">
    <text evidence="1">The sequence shown here is derived from an EMBL/GenBank/DDBJ whole genome shotgun (WGS) entry which is preliminary data.</text>
</comment>
<sequence>MEGYPSLHHTTRTSLPHSLASTSLSFHSTSHNTCRSLLPSSPTSFKMQYYLAIALLAANIAAAAHGRPIRVAFEGNVIFGEQTLDSQRQQVHDAIEEACKGMGAQGADPLTGGFDGEGYHFKYICSCAHGDTSLPYVVRPNNVNWWSAQATNAGRC</sequence>
<proteinExistence type="predicted"/>
<dbReference type="Proteomes" id="UP001281614">
    <property type="component" value="Unassembled WGS sequence"/>
</dbReference>